<keyword evidence="1" id="KW-0472">Membrane</keyword>
<evidence type="ECO:0000313" key="4">
    <source>
        <dbReference type="Proteomes" id="UP000682733"/>
    </source>
</evidence>
<dbReference type="AlphaFoldDB" id="A0A8S2JTG9"/>
<accession>A0A8S2JTG9</accession>
<evidence type="ECO:0000313" key="3">
    <source>
        <dbReference type="EMBL" id="CAF3824537.1"/>
    </source>
</evidence>
<reference evidence="3" key="1">
    <citation type="submission" date="2021-02" db="EMBL/GenBank/DDBJ databases">
        <authorList>
            <person name="Nowell W R."/>
        </authorList>
    </citation>
    <scope>NUCLEOTIDE SEQUENCE</scope>
</reference>
<dbReference type="Proteomes" id="UP000682733">
    <property type="component" value="Unassembled WGS sequence"/>
</dbReference>
<keyword evidence="1" id="KW-1133">Transmembrane helix</keyword>
<keyword evidence="1" id="KW-0812">Transmembrane</keyword>
<comment type="caution">
    <text evidence="3">The sequence shown here is derived from an EMBL/GenBank/DDBJ whole genome shotgun (WGS) entry which is preliminary data.</text>
</comment>
<dbReference type="EMBL" id="CAJNOK010008262">
    <property type="protein sequence ID" value="CAF1058756.1"/>
    <property type="molecule type" value="Genomic_DNA"/>
</dbReference>
<feature type="non-terminal residue" evidence="3">
    <location>
        <position position="1"/>
    </location>
</feature>
<dbReference type="Proteomes" id="UP000677228">
    <property type="component" value="Unassembled WGS sequence"/>
</dbReference>
<feature type="transmembrane region" description="Helical" evidence="1">
    <location>
        <begin position="42"/>
        <end position="66"/>
    </location>
</feature>
<dbReference type="EMBL" id="CAJOBA010008276">
    <property type="protein sequence ID" value="CAF3824537.1"/>
    <property type="molecule type" value="Genomic_DNA"/>
</dbReference>
<name>A0A8S2JTG9_9BILA</name>
<proteinExistence type="predicted"/>
<protein>
    <submittedName>
        <fullName evidence="3">Uncharacterized protein</fullName>
    </submittedName>
</protein>
<sequence>MGRTISPSTVTIRQENLRQIPSKTKYFSKRSLPKSLMTKKRLLIIVAGIGGAVAVVAVVVSIAVIYGRS</sequence>
<organism evidence="3 4">
    <name type="scientific">Didymodactylos carnosus</name>
    <dbReference type="NCBI Taxonomy" id="1234261"/>
    <lineage>
        <taxon>Eukaryota</taxon>
        <taxon>Metazoa</taxon>
        <taxon>Spiralia</taxon>
        <taxon>Gnathifera</taxon>
        <taxon>Rotifera</taxon>
        <taxon>Eurotatoria</taxon>
        <taxon>Bdelloidea</taxon>
        <taxon>Philodinida</taxon>
        <taxon>Philodinidae</taxon>
        <taxon>Didymodactylos</taxon>
    </lineage>
</organism>
<evidence type="ECO:0000313" key="2">
    <source>
        <dbReference type="EMBL" id="CAF1058756.1"/>
    </source>
</evidence>
<evidence type="ECO:0000256" key="1">
    <source>
        <dbReference type="SAM" id="Phobius"/>
    </source>
</evidence>
<gene>
    <name evidence="2" type="ORF">OVA965_LOCUS17304</name>
    <name evidence="3" type="ORF">TMI583_LOCUS17312</name>
</gene>